<keyword evidence="2" id="KW-0689">Ribosomal protein</keyword>
<dbReference type="InterPro" id="IPR034704">
    <property type="entry name" value="Ribosomal_bL28/bL31-like_sf"/>
</dbReference>
<dbReference type="GO" id="GO:0005762">
    <property type="term" value="C:mitochondrial large ribosomal subunit"/>
    <property type="evidence" value="ECO:0007669"/>
    <property type="project" value="TreeGrafter"/>
</dbReference>
<dbReference type="GO" id="GO:0003735">
    <property type="term" value="F:structural constituent of ribosome"/>
    <property type="evidence" value="ECO:0007669"/>
    <property type="project" value="InterPro"/>
</dbReference>
<evidence type="ECO:0000313" key="6">
    <source>
        <dbReference type="Proteomes" id="UP000018201"/>
    </source>
</evidence>
<dbReference type="AlphaFoldDB" id="U6H664"/>
<keyword evidence="6" id="KW-1185">Reference proteome</keyword>
<evidence type="ECO:0000256" key="3">
    <source>
        <dbReference type="ARBA" id="ARBA00023274"/>
    </source>
</evidence>
<protein>
    <recommendedName>
        <fullName evidence="7">Ribosomal protein L28</fullName>
    </recommendedName>
</protein>
<name>U6H664_9EIME</name>
<sequence>MAAQRRNPQICRLVYSDNRAKAEGGAGGRVQKGHLPPRLLIPAMKYLIKQATSCAGEAEVDYVAVTTGGRADAFSQEEPPTRGREKQSDGRPAGFAIAVLNPGIGPRRAPNLASFSCSSSPYRHCSGEVHQGCEFVWGEICVGCLRTPCYLFTYADLSVRMLRNASLFGKYLRCLGRGAQKGFKKKQILPPIPVKAYGRPPSAASQCGLFHDEDYNYYTKISFSLRKHRRKLKPNVLKKDFESERLNTVVKNLKVTTSALHAIDDAGGLDEYILQTPPEELRSVLGERMKAVIRFYDKNPEVKEWALPWKSFASAGARSDPCYALYRHLRGKELYEMQMRQEQRRFSPYFLPSVHSMHPVRQHFPEGAADPQLPHLGWAVNPAEAAALRRRLGMAVNQVRAHASHEEADGFRTGNNRGGGGQSGSSLRKRSKTHKWREIRTY</sequence>
<reference evidence="5" key="1">
    <citation type="submission" date="2013-10" db="EMBL/GenBank/DDBJ databases">
        <title>Genomic analysis of the causative agents of coccidiosis in chickens.</title>
        <authorList>
            <person name="Reid A.J."/>
            <person name="Blake D."/>
            <person name="Billington K."/>
            <person name="Browne H."/>
            <person name="Dunn M."/>
            <person name="Hung S."/>
            <person name="Kawahara F."/>
            <person name="Miranda-Saavedra D."/>
            <person name="Mourier T."/>
            <person name="Nagra H."/>
            <person name="Otto T.D."/>
            <person name="Rawlings N."/>
            <person name="Sanchez A."/>
            <person name="Sanders M."/>
            <person name="Subramaniam C."/>
            <person name="Tay Y."/>
            <person name="Dear P."/>
            <person name="Doerig C."/>
            <person name="Gruber A."/>
            <person name="Parkinson J."/>
            <person name="Shirley M."/>
            <person name="Wan K.L."/>
            <person name="Berriman M."/>
            <person name="Tomley F."/>
            <person name="Pain A."/>
        </authorList>
    </citation>
    <scope>NUCLEOTIDE SEQUENCE [LARGE SCALE GENOMIC DNA]</scope>
    <source>
        <strain evidence="5">Houghton</strain>
    </source>
</reference>
<feature type="compositionally biased region" description="Basic and acidic residues" evidence="4">
    <location>
        <begin position="79"/>
        <end position="89"/>
    </location>
</feature>
<dbReference type="OrthoDB" id="361870at2759"/>
<reference evidence="5" key="2">
    <citation type="submission" date="2013-10" db="EMBL/GenBank/DDBJ databases">
        <authorList>
            <person name="Aslett M."/>
        </authorList>
    </citation>
    <scope>NUCLEOTIDE SEQUENCE [LARGE SCALE GENOMIC DNA]</scope>
    <source>
        <strain evidence="5">Houghton</strain>
    </source>
</reference>
<dbReference type="Pfam" id="PF00830">
    <property type="entry name" value="Ribosomal_L28"/>
    <property type="match status" value="1"/>
</dbReference>
<accession>U6H664</accession>
<dbReference type="Proteomes" id="UP000018201">
    <property type="component" value="Unassembled WGS sequence"/>
</dbReference>
<evidence type="ECO:0008006" key="7">
    <source>
        <dbReference type="Google" id="ProtNLM"/>
    </source>
</evidence>
<dbReference type="InterPro" id="IPR037147">
    <property type="entry name" value="Ribosomal_bL28_sf"/>
</dbReference>
<feature type="region of interest" description="Disordered" evidence="4">
    <location>
        <begin position="404"/>
        <end position="442"/>
    </location>
</feature>
<evidence type="ECO:0000256" key="1">
    <source>
        <dbReference type="ARBA" id="ARBA00008760"/>
    </source>
</evidence>
<evidence type="ECO:0000256" key="2">
    <source>
        <dbReference type="ARBA" id="ARBA00022980"/>
    </source>
</evidence>
<dbReference type="Gene3D" id="2.30.170.40">
    <property type="entry name" value="Ribosomal protein L28/L24"/>
    <property type="match status" value="1"/>
</dbReference>
<dbReference type="VEuPathDB" id="ToxoDB:EPH_0070680"/>
<evidence type="ECO:0000313" key="5">
    <source>
        <dbReference type="EMBL" id="CDI86199.1"/>
    </source>
</evidence>
<comment type="similarity">
    <text evidence="1">Belongs to the bacterial ribosomal protein bL28 family.</text>
</comment>
<gene>
    <name evidence="5" type="ORF">EPH_0070680</name>
</gene>
<dbReference type="PANTHER" id="PTHR13528">
    <property type="entry name" value="39S RIBOSOMAL PROTEIN L28, MITOCHONDRIAL"/>
    <property type="match status" value="1"/>
</dbReference>
<evidence type="ECO:0000256" key="4">
    <source>
        <dbReference type="SAM" id="MobiDB-lite"/>
    </source>
</evidence>
<dbReference type="InterPro" id="IPR026569">
    <property type="entry name" value="Ribosomal_bL28"/>
</dbReference>
<dbReference type="PANTHER" id="PTHR13528:SF2">
    <property type="entry name" value="LARGE RIBOSOMAL SUBUNIT PROTEIN BL28M"/>
    <property type="match status" value="1"/>
</dbReference>
<proteinExistence type="inferred from homology"/>
<dbReference type="SUPFAM" id="SSF143800">
    <property type="entry name" value="L28p-like"/>
    <property type="match status" value="1"/>
</dbReference>
<organism evidence="5 6">
    <name type="scientific">Eimeria praecox</name>
    <dbReference type="NCBI Taxonomy" id="51316"/>
    <lineage>
        <taxon>Eukaryota</taxon>
        <taxon>Sar</taxon>
        <taxon>Alveolata</taxon>
        <taxon>Apicomplexa</taxon>
        <taxon>Conoidasida</taxon>
        <taxon>Coccidia</taxon>
        <taxon>Eucoccidiorida</taxon>
        <taxon>Eimeriorina</taxon>
        <taxon>Eimeriidae</taxon>
        <taxon>Eimeria</taxon>
    </lineage>
</organism>
<keyword evidence="3" id="KW-0687">Ribonucleoprotein</keyword>
<feature type="region of interest" description="Disordered" evidence="4">
    <location>
        <begin position="71"/>
        <end position="90"/>
    </location>
</feature>
<dbReference type="EMBL" id="HG694958">
    <property type="protein sequence ID" value="CDI86199.1"/>
    <property type="molecule type" value="Genomic_DNA"/>
</dbReference>